<evidence type="ECO:0000256" key="1">
    <source>
        <dbReference type="ARBA" id="ARBA00004571"/>
    </source>
</evidence>
<keyword evidence="3 11" id="KW-1134">Transmembrane beta strand</keyword>
<feature type="chain" id="PRO_5047550005" evidence="12">
    <location>
        <begin position="21"/>
        <end position="1032"/>
    </location>
</feature>
<evidence type="ECO:0000313" key="14">
    <source>
        <dbReference type="EMBL" id="WQD37249.1"/>
    </source>
</evidence>
<organism evidence="14 15">
    <name type="scientific">Niabella yanshanensis</name>
    <dbReference type="NCBI Taxonomy" id="577386"/>
    <lineage>
        <taxon>Bacteria</taxon>
        <taxon>Pseudomonadati</taxon>
        <taxon>Bacteroidota</taxon>
        <taxon>Chitinophagia</taxon>
        <taxon>Chitinophagales</taxon>
        <taxon>Chitinophagaceae</taxon>
        <taxon>Niabella</taxon>
    </lineage>
</organism>
<dbReference type="PANTHER" id="PTHR32552:SF81">
    <property type="entry name" value="TONB-DEPENDENT OUTER MEMBRANE RECEPTOR"/>
    <property type="match status" value="1"/>
</dbReference>
<dbReference type="NCBIfam" id="TIGR04057">
    <property type="entry name" value="SusC_RagA_signa"/>
    <property type="match status" value="1"/>
</dbReference>
<name>A0ABZ0W3E4_9BACT</name>
<keyword evidence="15" id="KW-1185">Reference proteome</keyword>
<evidence type="ECO:0000256" key="8">
    <source>
        <dbReference type="ARBA" id="ARBA00023077"/>
    </source>
</evidence>
<evidence type="ECO:0000259" key="13">
    <source>
        <dbReference type="Pfam" id="PF07715"/>
    </source>
</evidence>
<sequence length="1032" mass="113102">MRKILLLLAMFMGFSFLAFSQTRTVTGTVLDEAAAPVPFASVSVKGTSVGVSADADGKYTINAKDGAVLVFSATGYNTAEVTVRNGIANAVLKKGDGEVIDEVVVTALGIQRPPKSLGYATAKVDDKVLTQGKAVNVANGLQGKVSGLNITTINSGVFEEVKINLRGIRSLLGSNDPMLLLDGVPVALNYLSSLSPNDIENVNVLKGSSAAAIYGADARNGVIIVTTRKTSDRPVVTLSSSAQMSNISFFPKFQTSFGSGGYGDYIPYENWSWGPAYNGEMVLIGDELPDGSKQMVPYSPNNSRKDFFNKGITLQNDVSFATKDFYMSLSDANIKGIVPDDVNRRTGLRINTGKEFGRFKVQTNLNYVQSNYDIFDDDAMGDYHASQNVGLNNGLMNLIFNTPAHIPITSYKDFENNPFAQYNNYFNHYGLNPYFAIDNWRQKGRIQDLLGNLELSYKATDWLNFTYRAGLTSRSEVYTRTSKGEQVNDFGESRDLTSIPAMVREYSNSSLRLSSEVFASVNKDLSDDFKLTAVLGNYIRATESRNTNVGATNLVIPGLYNISHRTGQLVGASPFEQTRLVAAYASAGLGYKGWANIEFTGRNEWVSMLAQNHNSYFYPGVSAAFVATDAINGLKSDVLSFLKLRTAWNRVGSADIAPYQLISTYTQPAGFPFGSIPGYTANDRAFTDQLKPEFVTSTEVGVEAGFFKNRINVEATYFVQDNSDQIIPIQLSSGTGYTSYLTNAAAFKNKGIEMDLRLTPIVKFREGGVEFRANATYIDNKVTKVADNLDEVGIGGFNNFAMNYVVAGQPAFIWKAVDYLRDDQGRVIIDAETGRPKADPILKTFGRTQPLWIVGLTPSVYWKGFNLSILAEYRAGHYAYHDIGQAMAWTGVSAYTARNNRYPFVFPNSVYEDPNNPGSYLPNTDIALNDVNDFYTGEYRDVASNFLTSAASWRLREASLSYEIPVSQLLGNSVIKGASFALTGRNLFLWLPKTNVYSDPDFNFTTGNTGGVGTSQINPPIRTFGANLTLRF</sequence>
<comment type="subcellular location">
    <subcellularLocation>
        <location evidence="1 11">Cell outer membrane</location>
        <topology evidence="1 11">Multi-pass membrane protein</topology>
    </subcellularLocation>
</comment>
<comment type="similarity">
    <text evidence="11">Belongs to the TonB-dependent receptor family.</text>
</comment>
<dbReference type="InterPro" id="IPR008969">
    <property type="entry name" value="CarboxyPept-like_regulatory"/>
</dbReference>
<keyword evidence="5 11" id="KW-0812">Transmembrane</keyword>
<dbReference type="SUPFAM" id="SSF56935">
    <property type="entry name" value="Porins"/>
    <property type="match status" value="1"/>
</dbReference>
<dbReference type="RefSeq" id="WP_114792279.1">
    <property type="nucleotide sequence ID" value="NZ_CP139960.1"/>
</dbReference>
<evidence type="ECO:0000256" key="5">
    <source>
        <dbReference type="ARBA" id="ARBA00022692"/>
    </source>
</evidence>
<evidence type="ECO:0000256" key="7">
    <source>
        <dbReference type="ARBA" id="ARBA00023065"/>
    </source>
</evidence>
<dbReference type="PROSITE" id="PS52016">
    <property type="entry name" value="TONB_DEPENDENT_REC_3"/>
    <property type="match status" value="1"/>
</dbReference>
<reference evidence="14 15" key="1">
    <citation type="submission" date="2023-12" db="EMBL/GenBank/DDBJ databases">
        <title>Genome sequencing and assembly of bacterial species from a model synthetic community.</title>
        <authorList>
            <person name="Hogle S.L."/>
        </authorList>
    </citation>
    <scope>NUCLEOTIDE SEQUENCE [LARGE SCALE GENOMIC DNA]</scope>
    <source>
        <strain evidence="14 15">HAMBI_3031</strain>
    </source>
</reference>
<proteinExistence type="inferred from homology"/>
<dbReference type="Gene3D" id="2.40.170.20">
    <property type="entry name" value="TonB-dependent receptor, beta-barrel domain"/>
    <property type="match status" value="1"/>
</dbReference>
<keyword evidence="8" id="KW-0798">TonB box</keyword>
<evidence type="ECO:0000256" key="10">
    <source>
        <dbReference type="ARBA" id="ARBA00023237"/>
    </source>
</evidence>
<dbReference type="Pfam" id="PF07715">
    <property type="entry name" value="Plug"/>
    <property type="match status" value="1"/>
</dbReference>
<evidence type="ECO:0000256" key="3">
    <source>
        <dbReference type="ARBA" id="ARBA00022452"/>
    </source>
</evidence>
<evidence type="ECO:0000256" key="9">
    <source>
        <dbReference type="ARBA" id="ARBA00023136"/>
    </source>
</evidence>
<dbReference type="InterPro" id="IPR023996">
    <property type="entry name" value="TonB-dep_OMP_SusC/RagA"/>
</dbReference>
<protein>
    <submittedName>
        <fullName evidence="14">SusC/RagA family TonB-linked outer membrane protein</fullName>
    </submittedName>
</protein>
<dbReference type="Gene3D" id="2.170.130.10">
    <property type="entry name" value="TonB-dependent receptor, plug domain"/>
    <property type="match status" value="1"/>
</dbReference>
<feature type="signal peptide" evidence="12">
    <location>
        <begin position="1"/>
        <end position="20"/>
    </location>
</feature>
<dbReference type="EMBL" id="CP139960">
    <property type="protein sequence ID" value="WQD37249.1"/>
    <property type="molecule type" value="Genomic_DNA"/>
</dbReference>
<dbReference type="Gene3D" id="2.60.40.1120">
    <property type="entry name" value="Carboxypeptidase-like, regulatory domain"/>
    <property type="match status" value="1"/>
</dbReference>
<accession>A0ABZ0W3E4</accession>
<keyword evidence="12" id="KW-0732">Signal</keyword>
<evidence type="ECO:0000313" key="15">
    <source>
        <dbReference type="Proteomes" id="UP001325680"/>
    </source>
</evidence>
<dbReference type="PANTHER" id="PTHR32552">
    <property type="entry name" value="FERRICHROME IRON RECEPTOR-RELATED"/>
    <property type="match status" value="1"/>
</dbReference>
<keyword evidence="10 11" id="KW-0998">Cell outer membrane</keyword>
<keyword evidence="6" id="KW-0408">Iron</keyword>
<keyword evidence="7" id="KW-0406">Ion transport</keyword>
<dbReference type="SUPFAM" id="SSF49464">
    <property type="entry name" value="Carboxypeptidase regulatory domain-like"/>
    <property type="match status" value="1"/>
</dbReference>
<evidence type="ECO:0000256" key="4">
    <source>
        <dbReference type="ARBA" id="ARBA00022496"/>
    </source>
</evidence>
<keyword evidence="4" id="KW-0410">Iron transport</keyword>
<dbReference type="InterPro" id="IPR012910">
    <property type="entry name" value="Plug_dom"/>
</dbReference>
<dbReference type="InterPro" id="IPR023997">
    <property type="entry name" value="TonB-dep_OMP_SusC/RagA_CS"/>
</dbReference>
<evidence type="ECO:0000256" key="6">
    <source>
        <dbReference type="ARBA" id="ARBA00023004"/>
    </source>
</evidence>
<evidence type="ECO:0000256" key="12">
    <source>
        <dbReference type="SAM" id="SignalP"/>
    </source>
</evidence>
<dbReference type="Proteomes" id="UP001325680">
    <property type="component" value="Chromosome"/>
</dbReference>
<evidence type="ECO:0000256" key="11">
    <source>
        <dbReference type="PROSITE-ProRule" id="PRU01360"/>
    </source>
</evidence>
<dbReference type="InterPro" id="IPR039426">
    <property type="entry name" value="TonB-dep_rcpt-like"/>
</dbReference>
<dbReference type="NCBIfam" id="TIGR04056">
    <property type="entry name" value="OMP_RagA_SusC"/>
    <property type="match status" value="1"/>
</dbReference>
<evidence type="ECO:0000256" key="2">
    <source>
        <dbReference type="ARBA" id="ARBA00022448"/>
    </source>
</evidence>
<keyword evidence="2 11" id="KW-0813">Transport</keyword>
<feature type="domain" description="TonB-dependent receptor plug" evidence="13">
    <location>
        <begin position="117"/>
        <end position="222"/>
    </location>
</feature>
<keyword evidence="9 11" id="KW-0472">Membrane</keyword>
<gene>
    <name evidence="14" type="ORF">U0035_16390</name>
</gene>
<dbReference type="InterPro" id="IPR037066">
    <property type="entry name" value="Plug_dom_sf"/>
</dbReference>
<dbReference type="Pfam" id="PF13715">
    <property type="entry name" value="CarbopepD_reg_2"/>
    <property type="match status" value="1"/>
</dbReference>
<dbReference type="InterPro" id="IPR036942">
    <property type="entry name" value="Beta-barrel_TonB_sf"/>
</dbReference>